<reference evidence="1 2" key="1">
    <citation type="submission" date="2022-05" db="EMBL/GenBank/DDBJ databases">
        <title>Chromosome-level reference genomes for two strains of Caenorhabditis briggsae: an improved platform for comparative genomics.</title>
        <authorList>
            <person name="Stevens L."/>
            <person name="Andersen E.C."/>
        </authorList>
    </citation>
    <scope>NUCLEOTIDE SEQUENCE [LARGE SCALE GENOMIC DNA]</scope>
    <source>
        <strain evidence="1">QX1410_ONT</strain>
        <tissue evidence="1">Whole-organism</tissue>
    </source>
</reference>
<dbReference type="EMBL" id="CP090896">
    <property type="protein sequence ID" value="ULT83977.1"/>
    <property type="molecule type" value="Genomic_DNA"/>
</dbReference>
<accession>A0AAE8ZSL1</accession>
<name>A0AAE8ZSL1_CAEBR</name>
<protein>
    <submittedName>
        <fullName evidence="1">Uncharacterized protein</fullName>
    </submittedName>
</protein>
<evidence type="ECO:0000313" key="2">
    <source>
        <dbReference type="Proteomes" id="UP000827892"/>
    </source>
</evidence>
<dbReference type="AlphaFoldDB" id="A0AAE8ZSL1"/>
<organism evidence="1 2">
    <name type="scientific">Caenorhabditis briggsae</name>
    <dbReference type="NCBI Taxonomy" id="6238"/>
    <lineage>
        <taxon>Eukaryota</taxon>
        <taxon>Metazoa</taxon>
        <taxon>Ecdysozoa</taxon>
        <taxon>Nematoda</taxon>
        <taxon>Chromadorea</taxon>
        <taxon>Rhabditida</taxon>
        <taxon>Rhabditina</taxon>
        <taxon>Rhabditomorpha</taxon>
        <taxon>Rhabditoidea</taxon>
        <taxon>Rhabditidae</taxon>
        <taxon>Peloderinae</taxon>
        <taxon>Caenorhabditis</taxon>
    </lineage>
</organism>
<evidence type="ECO:0000313" key="1">
    <source>
        <dbReference type="EMBL" id="ULT83977.1"/>
    </source>
</evidence>
<dbReference type="Proteomes" id="UP000827892">
    <property type="component" value="Chromosome X"/>
</dbReference>
<proteinExistence type="predicted"/>
<gene>
    <name evidence="1" type="ORF">L3Y34_012943</name>
</gene>
<sequence length="51" mass="5513">MCQPIGDRLVLFGCVSRSAIADRRSASAVRMCQPIGDRLVWFGCVSRSAIG</sequence>